<evidence type="ECO:0000256" key="1">
    <source>
        <dbReference type="ARBA" id="ARBA00001911"/>
    </source>
</evidence>
<evidence type="ECO:0000256" key="4">
    <source>
        <dbReference type="ARBA" id="ARBA00023141"/>
    </source>
</evidence>
<accession>S7TQG9</accession>
<dbReference type="PATRIC" id="fig|1121405.3.peg.2694"/>
<dbReference type="PANTHER" id="PTHR43622:SF7">
    <property type="entry name" value="3-DEHYDROQUINATE SYNTHASE, CHLOROPLASTIC"/>
    <property type="match status" value="1"/>
</dbReference>
<keyword evidence="4" id="KW-0057">Aromatic amino acid biosynthesis</keyword>
<proteinExistence type="predicted"/>
<keyword evidence="9" id="KW-1185">Reference proteome</keyword>
<dbReference type="STRING" id="897.B2D07_05050"/>
<keyword evidence="3" id="KW-0520">NAD</keyword>
<dbReference type="OrthoDB" id="9806583at2"/>
<reference evidence="8 9" key="1">
    <citation type="journal article" date="2013" name="Genome Announc.">
        <title>Draft genome sequences for three mercury-methylating, sulfate-reducing bacteria.</title>
        <authorList>
            <person name="Brown S.D."/>
            <person name="Hurt R.A.Jr."/>
            <person name="Gilmour C.C."/>
            <person name="Elias D.A."/>
        </authorList>
    </citation>
    <scope>NUCLEOTIDE SEQUENCE [LARGE SCALE GENOMIC DNA]</scope>
    <source>
        <strain evidence="8 9">DSM 2059</strain>
    </source>
</reference>
<dbReference type="Gene3D" id="1.20.1090.10">
    <property type="entry name" value="Dehydroquinate synthase-like - alpha domain"/>
    <property type="match status" value="1"/>
</dbReference>
<dbReference type="Pfam" id="PF24621">
    <property type="entry name" value="DHQS_C"/>
    <property type="match status" value="1"/>
</dbReference>
<dbReference type="GO" id="GO:0008652">
    <property type="term" value="P:amino acid biosynthetic process"/>
    <property type="evidence" value="ECO:0007669"/>
    <property type="project" value="UniProtKB-KW"/>
</dbReference>
<protein>
    <submittedName>
        <fullName evidence="8">3-dehydroquinate synthase</fullName>
    </submittedName>
</protein>
<dbReference type="eggNOG" id="COG0337">
    <property type="taxonomic scope" value="Bacteria"/>
</dbReference>
<dbReference type="GO" id="GO:0009073">
    <property type="term" value="P:aromatic amino acid family biosynthetic process"/>
    <property type="evidence" value="ECO:0007669"/>
    <property type="project" value="UniProtKB-KW"/>
</dbReference>
<dbReference type="InterPro" id="IPR030960">
    <property type="entry name" value="DHQS/DOIS_N"/>
</dbReference>
<dbReference type="InterPro" id="IPR050071">
    <property type="entry name" value="Dehydroquinate_synthase"/>
</dbReference>
<sequence length="387" mass="42318">MNAKPYIQSFSVPFEYPVYFTEDLFSPDNTILVKATGRLNELRRHRCLVFVDAGAAAAREDLLLRIQKYFAHHSGDIDLVAPPSVVPGGESVKNGWRHVHDIINKINECRLDRQSYVVAVGGGAVLDMVGFASAVVHRGLRLLRVPTTTLAQNDAGIGVKNGINDQGQKNYIGTFSPPFAVLNDVLFLSTLSFEQWISGISEAFKVAVIKDADFFEFLIRSAAALKARDLTAMATVVERCALLHLDHIRSNGDPFEFGSARPLDFGHWAAHKLENMSDYAIGHGQAVAVGIALDSYIAVRLGLMTQADWGRIVDGLKACGLPVWDERLNRRVSDGSLEIMVGLSQFREHLGGDLAITLPMGIGRKTEVNVVSPDDIAAAVDRLRDIG</sequence>
<keyword evidence="5" id="KW-0456">Lyase</keyword>
<gene>
    <name evidence="8" type="ORF">dsmv_0310</name>
</gene>
<organism evidence="8 9">
    <name type="scientific">Desulfococcus multivorans DSM 2059</name>
    <dbReference type="NCBI Taxonomy" id="1121405"/>
    <lineage>
        <taxon>Bacteria</taxon>
        <taxon>Pseudomonadati</taxon>
        <taxon>Thermodesulfobacteriota</taxon>
        <taxon>Desulfobacteria</taxon>
        <taxon>Desulfobacterales</taxon>
        <taxon>Desulfococcaceae</taxon>
        <taxon>Desulfococcus</taxon>
    </lineage>
</organism>
<evidence type="ECO:0000256" key="2">
    <source>
        <dbReference type="ARBA" id="ARBA00022605"/>
    </source>
</evidence>
<dbReference type="NCBIfam" id="NF004852">
    <property type="entry name" value="PRK06203.1"/>
    <property type="match status" value="1"/>
</dbReference>
<dbReference type="RefSeq" id="WP_020876972.1">
    <property type="nucleotide sequence ID" value="NZ_ATHJ01000094.1"/>
</dbReference>
<dbReference type="Pfam" id="PF01761">
    <property type="entry name" value="DHQ_synthase"/>
    <property type="match status" value="1"/>
</dbReference>
<dbReference type="CDD" id="cd08198">
    <property type="entry name" value="DHQS-like"/>
    <property type="match status" value="1"/>
</dbReference>
<comment type="caution">
    <text evidence="8">The sequence shown here is derived from an EMBL/GenBank/DDBJ whole genome shotgun (WGS) entry which is preliminary data.</text>
</comment>
<keyword evidence="2" id="KW-0028">Amino-acid biosynthesis</keyword>
<dbReference type="PANTHER" id="PTHR43622">
    <property type="entry name" value="3-DEHYDROQUINATE SYNTHASE"/>
    <property type="match status" value="1"/>
</dbReference>
<dbReference type="EMBL" id="ATHJ01000094">
    <property type="protein sequence ID" value="EPR38900.1"/>
    <property type="molecule type" value="Genomic_DNA"/>
</dbReference>
<dbReference type="Gene3D" id="3.40.50.1970">
    <property type="match status" value="1"/>
</dbReference>
<evidence type="ECO:0000259" key="6">
    <source>
        <dbReference type="Pfam" id="PF01761"/>
    </source>
</evidence>
<name>S7TQG9_DESML</name>
<evidence type="ECO:0000259" key="7">
    <source>
        <dbReference type="Pfam" id="PF24621"/>
    </source>
</evidence>
<evidence type="ECO:0000313" key="8">
    <source>
        <dbReference type="EMBL" id="EPR38900.1"/>
    </source>
</evidence>
<dbReference type="GO" id="GO:0003856">
    <property type="term" value="F:3-dehydroquinate synthase activity"/>
    <property type="evidence" value="ECO:0007669"/>
    <property type="project" value="TreeGrafter"/>
</dbReference>
<evidence type="ECO:0000313" key="9">
    <source>
        <dbReference type="Proteomes" id="UP000014977"/>
    </source>
</evidence>
<dbReference type="AlphaFoldDB" id="S7TQG9"/>
<feature type="domain" description="3-dehydroquinate synthase N-terminal" evidence="6">
    <location>
        <begin position="85"/>
        <end position="196"/>
    </location>
</feature>
<dbReference type="Proteomes" id="UP000014977">
    <property type="component" value="Unassembled WGS sequence"/>
</dbReference>
<comment type="cofactor">
    <cofactor evidence="1">
        <name>NAD(+)</name>
        <dbReference type="ChEBI" id="CHEBI:57540"/>
    </cofactor>
</comment>
<evidence type="ECO:0000256" key="3">
    <source>
        <dbReference type="ARBA" id="ARBA00023027"/>
    </source>
</evidence>
<dbReference type="SUPFAM" id="SSF56796">
    <property type="entry name" value="Dehydroquinate synthase-like"/>
    <property type="match status" value="1"/>
</dbReference>
<evidence type="ECO:0000256" key="5">
    <source>
        <dbReference type="ARBA" id="ARBA00023239"/>
    </source>
</evidence>
<feature type="domain" description="3-dehydroquinate synthase C-terminal" evidence="7">
    <location>
        <begin position="199"/>
        <end position="326"/>
    </location>
</feature>
<dbReference type="InterPro" id="IPR056179">
    <property type="entry name" value="DHQS_C"/>
</dbReference>